<dbReference type="AlphaFoldDB" id="A0A0F9KME5"/>
<gene>
    <name evidence="2" type="ORF">LCGC14_1385380</name>
</gene>
<feature type="domain" description="DUF6876" evidence="1">
    <location>
        <begin position="24"/>
        <end position="119"/>
    </location>
</feature>
<dbReference type="InterPro" id="IPR049241">
    <property type="entry name" value="DUF6876"/>
</dbReference>
<organism evidence="2">
    <name type="scientific">marine sediment metagenome</name>
    <dbReference type="NCBI Taxonomy" id="412755"/>
    <lineage>
        <taxon>unclassified sequences</taxon>
        <taxon>metagenomes</taxon>
        <taxon>ecological metagenomes</taxon>
    </lineage>
</organism>
<reference evidence="2" key="1">
    <citation type="journal article" date="2015" name="Nature">
        <title>Complex archaea that bridge the gap between prokaryotes and eukaryotes.</title>
        <authorList>
            <person name="Spang A."/>
            <person name="Saw J.H."/>
            <person name="Jorgensen S.L."/>
            <person name="Zaremba-Niedzwiedzka K."/>
            <person name="Martijn J."/>
            <person name="Lind A.E."/>
            <person name="van Eijk R."/>
            <person name="Schleper C."/>
            <person name="Guy L."/>
            <person name="Ettema T.J."/>
        </authorList>
    </citation>
    <scope>NUCLEOTIDE SEQUENCE</scope>
</reference>
<proteinExistence type="predicted"/>
<name>A0A0F9KME5_9ZZZZ</name>
<sequence>MKTEQRKDDLNLSDIDMHSGTFSYIDVMGSKVTEGIGYIMQNGYSWVVTDALVILKMNKKVRAEEFVVVKLKVKDGKATIVYEDGNDNILFKQKYKITNARKDLKLYYTNGVLMLQGEY</sequence>
<evidence type="ECO:0000259" key="1">
    <source>
        <dbReference type="Pfam" id="PF21781"/>
    </source>
</evidence>
<dbReference type="EMBL" id="LAZR01008894">
    <property type="protein sequence ID" value="KKM75921.1"/>
    <property type="molecule type" value="Genomic_DNA"/>
</dbReference>
<protein>
    <recommendedName>
        <fullName evidence="1">DUF6876 domain-containing protein</fullName>
    </recommendedName>
</protein>
<evidence type="ECO:0000313" key="2">
    <source>
        <dbReference type="EMBL" id="KKM75921.1"/>
    </source>
</evidence>
<accession>A0A0F9KME5</accession>
<comment type="caution">
    <text evidence="2">The sequence shown here is derived from an EMBL/GenBank/DDBJ whole genome shotgun (WGS) entry which is preliminary data.</text>
</comment>
<dbReference type="Pfam" id="PF21781">
    <property type="entry name" value="DUF6876"/>
    <property type="match status" value="1"/>
</dbReference>